<organism evidence="3 4">
    <name type="scientific">Sulfurimonas aquatica</name>
    <dbReference type="NCBI Taxonomy" id="2672570"/>
    <lineage>
        <taxon>Bacteria</taxon>
        <taxon>Pseudomonadati</taxon>
        <taxon>Campylobacterota</taxon>
        <taxon>Epsilonproteobacteria</taxon>
        <taxon>Campylobacterales</taxon>
        <taxon>Sulfurimonadaceae</taxon>
        <taxon>Sulfurimonas</taxon>
    </lineage>
</organism>
<dbReference type="Pfam" id="PF07876">
    <property type="entry name" value="Dabb"/>
    <property type="match status" value="1"/>
</dbReference>
<dbReference type="SUPFAM" id="SSF54909">
    <property type="entry name" value="Dimeric alpha+beta barrel"/>
    <property type="match status" value="1"/>
</dbReference>
<evidence type="ECO:0000313" key="4">
    <source>
        <dbReference type="Proteomes" id="UP000671852"/>
    </source>
</evidence>
<keyword evidence="4" id="KW-1185">Reference proteome</keyword>
<dbReference type="Gene3D" id="3.30.70.100">
    <property type="match status" value="1"/>
</dbReference>
<dbReference type="RefSeq" id="WP_207562825.1">
    <property type="nucleotide sequence ID" value="NZ_CP046072.1"/>
</dbReference>
<dbReference type="Proteomes" id="UP000671852">
    <property type="component" value="Chromosome"/>
</dbReference>
<accession>A0A975GCP9</accession>
<evidence type="ECO:0000256" key="1">
    <source>
        <dbReference type="SAM" id="Coils"/>
    </source>
</evidence>
<feature type="coiled-coil region" evidence="1">
    <location>
        <begin position="12"/>
        <end position="39"/>
    </location>
</feature>
<keyword evidence="1" id="KW-0175">Coiled coil</keyword>
<dbReference type="PROSITE" id="PS51502">
    <property type="entry name" value="S_R_A_B_BARREL"/>
    <property type="match status" value="1"/>
</dbReference>
<sequence length="101" mass="11732">MIVHIVMFKFQKEDMALNIAKVKHKLEKLEQLIPELKSIEVGVNFDESDRAFDLSLYSTFETQEDLEIYAGHEEHLKVVELIKSVTLESKVVDYVLDYASE</sequence>
<dbReference type="InterPro" id="IPR013097">
    <property type="entry name" value="Dabb"/>
</dbReference>
<gene>
    <name evidence="3" type="ORF">GJV85_05290</name>
</gene>
<name>A0A975GCP9_9BACT</name>
<dbReference type="PANTHER" id="PTHR37832">
    <property type="entry name" value="BLL2683 PROTEIN"/>
    <property type="match status" value="1"/>
</dbReference>
<dbReference type="AlphaFoldDB" id="A0A975GCP9"/>
<dbReference type="SMART" id="SM00886">
    <property type="entry name" value="Dabb"/>
    <property type="match status" value="1"/>
</dbReference>
<dbReference type="EMBL" id="CP046072">
    <property type="protein sequence ID" value="QSZ41543.1"/>
    <property type="molecule type" value="Genomic_DNA"/>
</dbReference>
<dbReference type="InterPro" id="IPR011008">
    <property type="entry name" value="Dimeric_a/b-barrel"/>
</dbReference>
<dbReference type="PANTHER" id="PTHR37832:SF1">
    <property type="entry name" value="STRESS-RESPONSE A_B BARREL DOMAIN-CONTAINING PROTEIN"/>
    <property type="match status" value="1"/>
</dbReference>
<evidence type="ECO:0000313" key="3">
    <source>
        <dbReference type="EMBL" id="QSZ41543.1"/>
    </source>
</evidence>
<reference evidence="3" key="1">
    <citation type="submission" date="2019-11" db="EMBL/GenBank/DDBJ databases">
        <authorList>
            <person name="Kojima H."/>
        </authorList>
    </citation>
    <scope>NUCLEOTIDE SEQUENCE</scope>
    <source>
        <strain evidence="3">H1576</strain>
    </source>
</reference>
<protein>
    <submittedName>
        <fullName evidence="3">Dabb family protein</fullName>
    </submittedName>
</protein>
<evidence type="ECO:0000259" key="2">
    <source>
        <dbReference type="PROSITE" id="PS51502"/>
    </source>
</evidence>
<feature type="domain" description="Stress-response A/B barrel" evidence="2">
    <location>
        <begin position="2"/>
        <end position="94"/>
    </location>
</feature>
<proteinExistence type="predicted"/>
<reference evidence="3" key="2">
    <citation type="submission" date="2021-04" db="EMBL/GenBank/DDBJ databases">
        <title>Isolation and characterization of a novel species of the genus Sulfurimonas.</title>
        <authorList>
            <person name="Fukui M."/>
        </authorList>
    </citation>
    <scope>NUCLEOTIDE SEQUENCE</scope>
    <source>
        <strain evidence="3">H1576</strain>
    </source>
</reference>
<dbReference type="KEGG" id="saqt:GJV85_05290"/>